<feature type="domain" description="Protein kinase" evidence="7">
    <location>
        <begin position="13"/>
        <end position="282"/>
    </location>
</feature>
<dbReference type="PANTHER" id="PTHR46716">
    <property type="entry name" value="MITOGEN-ACTIVATED PROTEIN KINASE KINASE KINASE 7"/>
    <property type="match status" value="1"/>
</dbReference>
<dbReference type="OrthoDB" id="10261027at2759"/>
<evidence type="ECO:0000313" key="8">
    <source>
        <dbReference type="Proteomes" id="UP000515160"/>
    </source>
</evidence>
<dbReference type="PROSITE" id="PS50011">
    <property type="entry name" value="PROTEIN_KINASE_DOM"/>
    <property type="match status" value="1"/>
</dbReference>
<dbReference type="GeneID" id="117563977"/>
<keyword evidence="5" id="KW-0418">Kinase</keyword>
<dbReference type="GO" id="GO:0007254">
    <property type="term" value="P:JNK cascade"/>
    <property type="evidence" value="ECO:0007669"/>
    <property type="project" value="TreeGrafter"/>
</dbReference>
<sequence length="308" mass="35994">MENIDFNVEYCNLQLGNLIDGGSFGDVYKAHWRTENKAIVVKKIRRVRDNAGNNEKAILNEIKNNKVLNHPNIITFYVVTKDSENKICMLFEFADCGSLYSFLHESNIKITLDGKLNWMSQIAKGMEYLHDQKKVHRNLKSKNLLLCNNYRTVKICDFGTIKELATVNTEGIGTYTYMAPEICYEGGRYTEMCDVFSFGIVFWEVMSGKKPFYDSQHMLPIALQRKINDEGKRPNIDDIDKLKKFEYLYYTKLLIQKCWDNEPLNRPTMKILATILGIHDINFINYPNLLFEIDRLRNICKEDFKFPN</sequence>
<accession>A0A9C6WCL6</accession>
<evidence type="ECO:0000256" key="6">
    <source>
        <dbReference type="ARBA" id="ARBA00022840"/>
    </source>
</evidence>
<reference evidence="9" key="1">
    <citation type="submission" date="2025-08" db="UniProtKB">
        <authorList>
            <consortium name="RefSeq"/>
        </authorList>
    </citation>
    <scope>IDENTIFICATION</scope>
    <source>
        <strain evidence="9">15112-1751.03</strain>
        <tissue evidence="9">Whole Adult</tissue>
    </source>
</reference>
<dbReference type="GO" id="GO:0043123">
    <property type="term" value="P:positive regulation of canonical NF-kappaB signal transduction"/>
    <property type="evidence" value="ECO:0007669"/>
    <property type="project" value="TreeGrafter"/>
</dbReference>
<proteinExistence type="inferred from homology"/>
<dbReference type="InterPro" id="IPR000719">
    <property type="entry name" value="Prot_kinase_dom"/>
</dbReference>
<evidence type="ECO:0000313" key="9">
    <source>
        <dbReference type="RefSeq" id="XP_051858043.1"/>
    </source>
</evidence>
<evidence type="ECO:0000256" key="4">
    <source>
        <dbReference type="ARBA" id="ARBA00022741"/>
    </source>
</evidence>
<protein>
    <submittedName>
        <fullName evidence="9">Mitogen-activated protein kinase kinase kinase 7-like isoform X1</fullName>
    </submittedName>
</protein>
<dbReference type="GO" id="GO:0005524">
    <property type="term" value="F:ATP binding"/>
    <property type="evidence" value="ECO:0007669"/>
    <property type="project" value="UniProtKB-KW"/>
</dbReference>
<keyword evidence="2" id="KW-0723">Serine/threonine-protein kinase</keyword>
<keyword evidence="6" id="KW-0067">ATP-binding</keyword>
<dbReference type="AlphaFoldDB" id="A0A9C6WCL6"/>
<comment type="similarity">
    <text evidence="1">Belongs to the protein kinase superfamily. STE Ser/Thr protein kinase family. MAP kinase kinase kinase subfamily.</text>
</comment>
<gene>
    <name evidence="9" type="primary">LOC117563977</name>
</gene>
<dbReference type="InterPro" id="IPR011009">
    <property type="entry name" value="Kinase-like_dom_sf"/>
</dbReference>
<keyword evidence="8" id="KW-1185">Reference proteome</keyword>
<evidence type="ECO:0000256" key="2">
    <source>
        <dbReference type="ARBA" id="ARBA00022527"/>
    </source>
</evidence>
<dbReference type="PANTHER" id="PTHR46716:SF1">
    <property type="entry name" value="MITOGEN-ACTIVATED PROTEIN KINASE KINASE KINASE 7"/>
    <property type="match status" value="1"/>
</dbReference>
<evidence type="ECO:0000256" key="5">
    <source>
        <dbReference type="ARBA" id="ARBA00022777"/>
    </source>
</evidence>
<dbReference type="GO" id="GO:0004709">
    <property type="term" value="F:MAP kinase kinase kinase activity"/>
    <property type="evidence" value="ECO:0007669"/>
    <property type="project" value="TreeGrafter"/>
</dbReference>
<name>A0A9C6WCL6_DROAB</name>
<keyword evidence="4" id="KW-0547">Nucleotide-binding</keyword>
<dbReference type="PIRSF" id="PIRSF000654">
    <property type="entry name" value="Integrin-linked_kinase"/>
    <property type="match status" value="1"/>
</dbReference>
<evidence type="ECO:0000256" key="1">
    <source>
        <dbReference type="ARBA" id="ARBA00006529"/>
    </source>
</evidence>
<dbReference type="SUPFAM" id="SSF56112">
    <property type="entry name" value="Protein kinase-like (PK-like)"/>
    <property type="match status" value="1"/>
</dbReference>
<dbReference type="Gene3D" id="1.10.510.10">
    <property type="entry name" value="Transferase(Phosphotransferase) domain 1"/>
    <property type="match status" value="1"/>
</dbReference>
<dbReference type="Pfam" id="PF07714">
    <property type="entry name" value="PK_Tyr_Ser-Thr"/>
    <property type="match status" value="1"/>
</dbReference>
<evidence type="ECO:0000256" key="3">
    <source>
        <dbReference type="ARBA" id="ARBA00022679"/>
    </source>
</evidence>
<dbReference type="PRINTS" id="PR00109">
    <property type="entry name" value="TYRKINASE"/>
</dbReference>
<organism evidence="8 9">
    <name type="scientific">Drosophila albomicans</name>
    <name type="common">Fruit fly</name>
    <dbReference type="NCBI Taxonomy" id="7291"/>
    <lineage>
        <taxon>Eukaryota</taxon>
        <taxon>Metazoa</taxon>
        <taxon>Ecdysozoa</taxon>
        <taxon>Arthropoda</taxon>
        <taxon>Hexapoda</taxon>
        <taxon>Insecta</taxon>
        <taxon>Pterygota</taxon>
        <taxon>Neoptera</taxon>
        <taxon>Endopterygota</taxon>
        <taxon>Diptera</taxon>
        <taxon>Brachycera</taxon>
        <taxon>Muscomorpha</taxon>
        <taxon>Ephydroidea</taxon>
        <taxon>Drosophilidae</taxon>
        <taxon>Drosophila</taxon>
    </lineage>
</organism>
<dbReference type="GO" id="GO:0006955">
    <property type="term" value="P:immune response"/>
    <property type="evidence" value="ECO:0007669"/>
    <property type="project" value="TreeGrafter"/>
</dbReference>
<dbReference type="Proteomes" id="UP000515160">
    <property type="component" value="Chromosome 2L"/>
</dbReference>
<evidence type="ECO:0000259" key="7">
    <source>
        <dbReference type="PROSITE" id="PS50011"/>
    </source>
</evidence>
<dbReference type="InterPro" id="IPR001245">
    <property type="entry name" value="Ser-Thr/Tyr_kinase_cat_dom"/>
</dbReference>
<dbReference type="RefSeq" id="XP_051858043.1">
    <property type="nucleotide sequence ID" value="XM_052002083.1"/>
</dbReference>
<keyword evidence="3" id="KW-0808">Transferase</keyword>